<keyword evidence="5" id="KW-1185">Reference proteome</keyword>
<keyword evidence="2" id="KW-0812">Transmembrane</keyword>
<dbReference type="PANTHER" id="PTHR34825">
    <property type="entry name" value="CONSERVED PROTEIN, WITH A WEAK D-GALACTARATE DEHYDRATASE/ALTRONATE HYDROLASE DOMAIN"/>
    <property type="match status" value="1"/>
</dbReference>
<keyword evidence="2" id="KW-1133">Transmembrane helix</keyword>
<feature type="compositionally biased region" description="Low complexity" evidence="1">
    <location>
        <begin position="39"/>
        <end position="51"/>
    </location>
</feature>
<evidence type="ECO:0000313" key="4">
    <source>
        <dbReference type="EMBL" id="CAG8530473.1"/>
    </source>
</evidence>
<dbReference type="SUPFAM" id="SSF52540">
    <property type="entry name" value="P-loop containing nucleoside triphosphate hydrolases"/>
    <property type="match status" value="1"/>
</dbReference>
<dbReference type="EMBL" id="CAJVPS010001238">
    <property type="protein sequence ID" value="CAG8530473.1"/>
    <property type="molecule type" value="Genomic_DNA"/>
</dbReference>
<evidence type="ECO:0000313" key="5">
    <source>
        <dbReference type="Proteomes" id="UP000789508"/>
    </source>
</evidence>
<protein>
    <submittedName>
        <fullName evidence="4">7129_t:CDS:1</fullName>
    </submittedName>
</protein>
<accession>A0A9N9AJL9</accession>
<organism evidence="4 5">
    <name type="scientific">Ambispora leptoticha</name>
    <dbReference type="NCBI Taxonomy" id="144679"/>
    <lineage>
        <taxon>Eukaryota</taxon>
        <taxon>Fungi</taxon>
        <taxon>Fungi incertae sedis</taxon>
        <taxon>Mucoromycota</taxon>
        <taxon>Glomeromycotina</taxon>
        <taxon>Glomeromycetes</taxon>
        <taxon>Archaeosporales</taxon>
        <taxon>Ambisporaceae</taxon>
        <taxon>Ambispora</taxon>
    </lineage>
</organism>
<proteinExistence type="predicted"/>
<dbReference type="PANTHER" id="PTHR34825:SF1">
    <property type="entry name" value="AAA-ATPASE-LIKE DOMAIN-CONTAINING PROTEIN"/>
    <property type="match status" value="1"/>
</dbReference>
<evidence type="ECO:0000259" key="3">
    <source>
        <dbReference type="Pfam" id="PF09820"/>
    </source>
</evidence>
<feature type="transmembrane region" description="Helical" evidence="2">
    <location>
        <begin position="6"/>
        <end position="28"/>
    </location>
</feature>
<feature type="domain" description="AAA-ATPase-like" evidence="3">
    <location>
        <begin position="135"/>
        <end position="358"/>
    </location>
</feature>
<dbReference type="Pfam" id="PF09820">
    <property type="entry name" value="AAA-ATPase_like"/>
    <property type="match status" value="1"/>
</dbReference>
<feature type="compositionally biased region" description="Polar residues" evidence="1">
    <location>
        <begin position="59"/>
        <end position="75"/>
    </location>
</feature>
<reference evidence="4" key="1">
    <citation type="submission" date="2021-06" db="EMBL/GenBank/DDBJ databases">
        <authorList>
            <person name="Kallberg Y."/>
            <person name="Tangrot J."/>
            <person name="Rosling A."/>
        </authorList>
    </citation>
    <scope>NUCLEOTIDE SEQUENCE</scope>
    <source>
        <strain evidence="4">FL130A</strain>
    </source>
</reference>
<gene>
    <name evidence="4" type="ORF">ALEPTO_LOCUS4911</name>
</gene>
<keyword evidence="2" id="KW-0472">Membrane</keyword>
<dbReference type="InterPro" id="IPR018631">
    <property type="entry name" value="AAA-ATPase-like_dom"/>
</dbReference>
<feature type="region of interest" description="Disordered" evidence="1">
    <location>
        <begin position="37"/>
        <end position="77"/>
    </location>
</feature>
<dbReference type="InterPro" id="IPR027417">
    <property type="entry name" value="P-loop_NTPase"/>
</dbReference>
<dbReference type="Proteomes" id="UP000789508">
    <property type="component" value="Unassembled WGS sequence"/>
</dbReference>
<evidence type="ECO:0000256" key="2">
    <source>
        <dbReference type="SAM" id="Phobius"/>
    </source>
</evidence>
<sequence length="453" mass="52686">MEASFPASTTTIIGASATIVVALAGCLIKQRRRYEISSKRQSSSASRSSSRSTRRRRLTNTTTNPISATGDSSSPPVYYVDEDHNFLSNDYLRYKNSHKISPENGVLRRIYYDDAAGWQKLEVPRVVNKDGHRPSNFDEIILKGYEFVDRSLFIKDCIEFNGRVALIIRPHGSGKTTNLSMLDCFFNIKPTAEPIPREEIFRDLEIWKPKNIVRQYFKKVPVIHFDMSRIKGTTWAEMYENIKRMICLVYLKHKYLPNRLEPLEDREHFEAICACDRGLIEADWEKAFRDLSSYLYKYHNQHCFVLVDNFELPAEMAYDYDLKAGKPFHKKALAFFKNMFTELLKDNPYLDKAFIVGSDISKRSYFLPAHVWEYTLSDSNSDKIFLDKFAFLDHDMQKLLQQYQLSPEDREAVLEGSKARKVGKGTKKIQLYNPEIVWRLVSERLGSSHKAKW</sequence>
<name>A0A9N9AJL9_9GLOM</name>
<comment type="caution">
    <text evidence="4">The sequence shown here is derived from an EMBL/GenBank/DDBJ whole genome shotgun (WGS) entry which is preliminary data.</text>
</comment>
<dbReference type="OrthoDB" id="2394447at2759"/>
<dbReference type="AlphaFoldDB" id="A0A9N9AJL9"/>
<evidence type="ECO:0000256" key="1">
    <source>
        <dbReference type="SAM" id="MobiDB-lite"/>
    </source>
</evidence>